<organism evidence="1 2">
    <name type="scientific">Irpex rosettiformis</name>
    <dbReference type="NCBI Taxonomy" id="378272"/>
    <lineage>
        <taxon>Eukaryota</taxon>
        <taxon>Fungi</taxon>
        <taxon>Dikarya</taxon>
        <taxon>Basidiomycota</taxon>
        <taxon>Agaricomycotina</taxon>
        <taxon>Agaricomycetes</taxon>
        <taxon>Polyporales</taxon>
        <taxon>Irpicaceae</taxon>
        <taxon>Irpex</taxon>
    </lineage>
</organism>
<sequence length="459" mass="51880">MDGVSLKRSMMDLTMKQSVYLPTELVCAIIDFAAGLFPEEVYDPSSHKSYTPSETAFKRCFTSFGLVCRCWHTLVQPYLHRTFAMKFPLDSEIGSEISLEIYDFPSILRWLDSHSTLVAGSVHHLRVIMTPLSGWSALILSSGFRPSGLFQILHRFPKIKSIELVDVSFDDQNVEDSEITEPEVSLLNLDRFAIYHTAECTPTAEDTLELLSWVGVVDEVFIQTHHSLDWTLGIRHSDGPMVIPRDLRAHSLVVKSLDLPPPLMRSLHGSQTFTEGTLKMLFIEVDIYTIMNISTLFVPAAPSLVELCFDFSSYCDRATRPFTLILDGRLPMGDFQHLQKLHLKFPLASIYRAGIYWDIFDTIGAQLPLLTSLQSLTITIIDDEDHADLDLETQLSTFCEFVVPPLRDMAAELGNSTSLKSFTVILEDYTGRQIDPTGSHRWYIRDSLEALGRPEIVHV</sequence>
<dbReference type="EMBL" id="MU274950">
    <property type="protein sequence ID" value="KAI0083931.1"/>
    <property type="molecule type" value="Genomic_DNA"/>
</dbReference>
<keyword evidence="2" id="KW-1185">Reference proteome</keyword>
<evidence type="ECO:0000313" key="1">
    <source>
        <dbReference type="EMBL" id="KAI0083931.1"/>
    </source>
</evidence>
<dbReference type="Proteomes" id="UP001055072">
    <property type="component" value="Unassembled WGS sequence"/>
</dbReference>
<evidence type="ECO:0000313" key="2">
    <source>
        <dbReference type="Proteomes" id="UP001055072"/>
    </source>
</evidence>
<reference evidence="1" key="1">
    <citation type="journal article" date="2021" name="Environ. Microbiol.">
        <title>Gene family expansions and transcriptome signatures uncover fungal adaptations to wood decay.</title>
        <authorList>
            <person name="Hage H."/>
            <person name="Miyauchi S."/>
            <person name="Viragh M."/>
            <person name="Drula E."/>
            <person name="Min B."/>
            <person name="Chaduli D."/>
            <person name="Navarro D."/>
            <person name="Favel A."/>
            <person name="Norest M."/>
            <person name="Lesage-Meessen L."/>
            <person name="Balint B."/>
            <person name="Merenyi Z."/>
            <person name="de Eugenio L."/>
            <person name="Morin E."/>
            <person name="Martinez A.T."/>
            <person name="Baldrian P."/>
            <person name="Stursova M."/>
            <person name="Martinez M.J."/>
            <person name="Novotny C."/>
            <person name="Magnuson J.K."/>
            <person name="Spatafora J.W."/>
            <person name="Maurice S."/>
            <person name="Pangilinan J."/>
            <person name="Andreopoulos W."/>
            <person name="LaButti K."/>
            <person name="Hundley H."/>
            <person name="Na H."/>
            <person name="Kuo A."/>
            <person name="Barry K."/>
            <person name="Lipzen A."/>
            <person name="Henrissat B."/>
            <person name="Riley R."/>
            <person name="Ahrendt S."/>
            <person name="Nagy L.G."/>
            <person name="Grigoriev I.V."/>
            <person name="Martin F."/>
            <person name="Rosso M.N."/>
        </authorList>
    </citation>
    <scope>NUCLEOTIDE SEQUENCE</scope>
    <source>
        <strain evidence="1">CBS 384.51</strain>
    </source>
</reference>
<comment type="caution">
    <text evidence="1">The sequence shown here is derived from an EMBL/GenBank/DDBJ whole genome shotgun (WGS) entry which is preliminary data.</text>
</comment>
<gene>
    <name evidence="1" type="ORF">BDY19DRAFT_974830</name>
</gene>
<proteinExistence type="predicted"/>
<accession>A0ACB8TPG0</accession>
<protein>
    <submittedName>
        <fullName evidence="1">Uncharacterized protein</fullName>
    </submittedName>
</protein>
<name>A0ACB8TPG0_9APHY</name>